<evidence type="ECO:0000256" key="1">
    <source>
        <dbReference type="ARBA" id="ARBA00022857"/>
    </source>
</evidence>
<keyword evidence="6" id="KW-1185">Reference proteome</keyword>
<dbReference type="InterPro" id="IPR011009">
    <property type="entry name" value="Kinase-like_dom_sf"/>
</dbReference>
<evidence type="ECO:0000256" key="2">
    <source>
        <dbReference type="ARBA" id="ARBA00023002"/>
    </source>
</evidence>
<dbReference type="Pfam" id="PF05368">
    <property type="entry name" value="NmrA"/>
    <property type="match status" value="1"/>
</dbReference>
<dbReference type="Proteomes" id="UP001157418">
    <property type="component" value="Unassembled WGS sequence"/>
</dbReference>
<evidence type="ECO:0000313" key="5">
    <source>
        <dbReference type="EMBL" id="CAH1425905.1"/>
    </source>
</evidence>
<dbReference type="InterPro" id="IPR050608">
    <property type="entry name" value="NmrA-type/Isoflavone_red_sf"/>
</dbReference>
<gene>
    <name evidence="5" type="ORF">LVIROSA_LOCUS13020</name>
</gene>
<name>A0AAU9MGE8_9ASTR</name>
<dbReference type="InterPro" id="IPR036291">
    <property type="entry name" value="NAD(P)-bd_dom_sf"/>
</dbReference>
<evidence type="ECO:0000259" key="4">
    <source>
        <dbReference type="Pfam" id="PF05368"/>
    </source>
</evidence>
<dbReference type="SUPFAM" id="SSF51735">
    <property type="entry name" value="NAD(P)-binding Rossmann-fold domains"/>
    <property type="match status" value="1"/>
</dbReference>
<keyword evidence="2" id="KW-0560">Oxidoreductase</keyword>
<sequence length="482" mass="53539">MAVLSRLFSASGNGMVAAVLTATAAHGGDDGLSDSNNCGSAGGEGRRRVSKRSSFFGRERNQRIGIMPLSVSVAPCPGLAQVFRLSKLKDTTKSPLNWPIRLKIMMEAVKALTFLHIEINPLTTHHGVKSSNILLDSDWGTRHPPPGLAVVSRKRWLVYRFPILSQEMEQSAEVKKKKSSVLTVGVTGRLGFELANASLEASHPTYCLVRSTSFSDPEKSRKLQILIDSGAIILEGSLHDEGSLIEAIKQVKVVICAVNSKQVLDQKPLISAIKKAGCIERFIPSEFGLDPDKTHISDMDQGFYSRKAEIRRLIEAQGIPYTFISCNFFMSYLLPSLVQPGLKAPPRDKITIFGNGNVKGVFMKVTDVAKFTISTMDDPRTLNKVLYLRPQGNMYSMNELAEIWEGKIRKKLEKIYVKEEDLLKKIKETPYPDNMEMVFIYATFVKGFQTCFQVEECGGVEGSVLYPNLKYTTISQYLDTLL</sequence>
<reference evidence="5 6" key="1">
    <citation type="submission" date="2022-01" db="EMBL/GenBank/DDBJ databases">
        <authorList>
            <person name="Xiong W."/>
            <person name="Schranz E."/>
        </authorList>
    </citation>
    <scope>NUCLEOTIDE SEQUENCE [LARGE SCALE GENOMIC DNA]</scope>
</reference>
<dbReference type="Gene3D" id="3.90.25.10">
    <property type="entry name" value="UDP-galactose 4-epimerase, domain 1"/>
    <property type="match status" value="1"/>
</dbReference>
<evidence type="ECO:0000313" key="6">
    <source>
        <dbReference type="Proteomes" id="UP001157418"/>
    </source>
</evidence>
<proteinExistence type="predicted"/>
<dbReference type="InterPro" id="IPR008030">
    <property type="entry name" value="NmrA-like"/>
</dbReference>
<dbReference type="Gene3D" id="1.10.510.10">
    <property type="entry name" value="Transferase(Phosphotransferase) domain 1"/>
    <property type="match status" value="1"/>
</dbReference>
<dbReference type="EMBL" id="CAKMRJ010002223">
    <property type="protein sequence ID" value="CAH1425905.1"/>
    <property type="molecule type" value="Genomic_DNA"/>
</dbReference>
<keyword evidence="1" id="KW-0521">NADP</keyword>
<organism evidence="5 6">
    <name type="scientific">Lactuca virosa</name>
    <dbReference type="NCBI Taxonomy" id="75947"/>
    <lineage>
        <taxon>Eukaryota</taxon>
        <taxon>Viridiplantae</taxon>
        <taxon>Streptophyta</taxon>
        <taxon>Embryophyta</taxon>
        <taxon>Tracheophyta</taxon>
        <taxon>Spermatophyta</taxon>
        <taxon>Magnoliopsida</taxon>
        <taxon>eudicotyledons</taxon>
        <taxon>Gunneridae</taxon>
        <taxon>Pentapetalae</taxon>
        <taxon>asterids</taxon>
        <taxon>campanulids</taxon>
        <taxon>Asterales</taxon>
        <taxon>Asteraceae</taxon>
        <taxon>Cichorioideae</taxon>
        <taxon>Cichorieae</taxon>
        <taxon>Lactucinae</taxon>
        <taxon>Lactuca</taxon>
    </lineage>
</organism>
<feature type="domain" description="NmrA-like" evidence="4">
    <location>
        <begin position="178"/>
        <end position="478"/>
    </location>
</feature>
<dbReference type="InterPro" id="IPR045312">
    <property type="entry name" value="PCBER-like"/>
</dbReference>
<dbReference type="CDD" id="cd05259">
    <property type="entry name" value="PCBER_SDR_a"/>
    <property type="match status" value="1"/>
</dbReference>
<protein>
    <recommendedName>
        <fullName evidence="4">NmrA-like domain-containing protein</fullName>
    </recommendedName>
</protein>
<dbReference type="GO" id="GO:0016491">
    <property type="term" value="F:oxidoreductase activity"/>
    <property type="evidence" value="ECO:0007669"/>
    <property type="project" value="UniProtKB-KW"/>
</dbReference>
<comment type="caution">
    <text evidence="5">The sequence shown here is derived from an EMBL/GenBank/DDBJ whole genome shotgun (WGS) entry which is preliminary data.</text>
</comment>
<dbReference type="PANTHER" id="PTHR43349">
    <property type="entry name" value="PINORESINOL REDUCTASE-RELATED"/>
    <property type="match status" value="1"/>
</dbReference>
<dbReference type="Gene3D" id="3.40.50.720">
    <property type="entry name" value="NAD(P)-binding Rossmann-like Domain"/>
    <property type="match status" value="1"/>
</dbReference>
<accession>A0AAU9MGE8</accession>
<evidence type="ECO:0000256" key="3">
    <source>
        <dbReference type="SAM" id="MobiDB-lite"/>
    </source>
</evidence>
<dbReference type="PANTHER" id="PTHR43349:SF34">
    <property type="entry name" value="PINORESINOL-LARICIRESINOL REDUCTASE 3-RELATED"/>
    <property type="match status" value="1"/>
</dbReference>
<feature type="region of interest" description="Disordered" evidence="3">
    <location>
        <begin position="31"/>
        <end position="51"/>
    </location>
</feature>
<dbReference type="AlphaFoldDB" id="A0AAU9MGE8"/>
<dbReference type="SUPFAM" id="SSF56112">
    <property type="entry name" value="Protein kinase-like (PK-like)"/>
    <property type="match status" value="1"/>
</dbReference>